<dbReference type="OrthoDB" id="9797391at2"/>
<comment type="similarity">
    <text evidence="1">Belongs to the glycosyltransferase 2 family.</text>
</comment>
<dbReference type="SUPFAM" id="SSF53448">
    <property type="entry name" value="Nucleotide-diphospho-sugar transferases"/>
    <property type="match status" value="1"/>
</dbReference>
<evidence type="ECO:0000256" key="2">
    <source>
        <dbReference type="ARBA" id="ARBA00022676"/>
    </source>
</evidence>
<evidence type="ECO:0000313" key="5">
    <source>
        <dbReference type="EMBL" id="AQW20646.1"/>
    </source>
</evidence>
<dbReference type="AlphaFoldDB" id="A0A1S6QGA5"/>
<name>A0A1S6QGA5_9LACO</name>
<dbReference type="Pfam" id="PF13641">
    <property type="entry name" value="Glyco_tranf_2_3"/>
    <property type="match status" value="1"/>
</dbReference>
<dbReference type="Gene3D" id="3.90.550.10">
    <property type="entry name" value="Spore Coat Polysaccharide Biosynthesis Protein SpsA, Chain A"/>
    <property type="match status" value="1"/>
</dbReference>
<evidence type="ECO:0000256" key="1">
    <source>
        <dbReference type="ARBA" id="ARBA00006739"/>
    </source>
</evidence>
<keyword evidence="3" id="KW-0808">Transferase</keyword>
<gene>
    <name evidence="5" type="ORF">PL11_001315</name>
</gene>
<dbReference type="RefSeq" id="WP_035165772.1">
    <property type="nucleotide sequence ID" value="NZ_CP018906.1"/>
</dbReference>
<feature type="transmembrane region" description="Helical" evidence="4">
    <location>
        <begin position="347"/>
        <end position="369"/>
    </location>
</feature>
<dbReference type="CDD" id="cd06438">
    <property type="entry name" value="EpsO_like"/>
    <property type="match status" value="1"/>
</dbReference>
<keyword evidence="4" id="KW-0812">Transmembrane</keyword>
<evidence type="ECO:0000313" key="6">
    <source>
        <dbReference type="Proteomes" id="UP000030361"/>
    </source>
</evidence>
<organism evidence="5 6">
    <name type="scientific">Lentilactobacillus curieae</name>
    <dbReference type="NCBI Taxonomy" id="1138822"/>
    <lineage>
        <taxon>Bacteria</taxon>
        <taxon>Bacillati</taxon>
        <taxon>Bacillota</taxon>
        <taxon>Bacilli</taxon>
        <taxon>Lactobacillales</taxon>
        <taxon>Lactobacillaceae</taxon>
        <taxon>Lentilactobacillus</taxon>
    </lineage>
</organism>
<dbReference type="PANTHER" id="PTHR43630:SF1">
    <property type="entry name" value="POLY-BETA-1,6-N-ACETYL-D-GLUCOSAMINE SYNTHASE"/>
    <property type="match status" value="1"/>
</dbReference>
<protein>
    <recommendedName>
        <fullName evidence="7">Glycosyltransferase, catalytic subunit of cellulose synthase and poly-beta-1,6-N-acetylglucosamine synthase</fullName>
    </recommendedName>
</protein>
<evidence type="ECO:0008006" key="7">
    <source>
        <dbReference type="Google" id="ProtNLM"/>
    </source>
</evidence>
<dbReference type="KEGG" id="lcu:PL11_001315"/>
<accession>A0A1S6QGA5</accession>
<proteinExistence type="inferred from homology"/>
<dbReference type="PANTHER" id="PTHR43630">
    <property type="entry name" value="POLY-BETA-1,6-N-ACETYL-D-GLUCOSAMINE SYNTHASE"/>
    <property type="match status" value="1"/>
</dbReference>
<evidence type="ECO:0000256" key="3">
    <source>
        <dbReference type="ARBA" id="ARBA00022679"/>
    </source>
</evidence>
<feature type="transmembrane region" description="Helical" evidence="4">
    <location>
        <begin position="12"/>
        <end position="31"/>
    </location>
</feature>
<reference evidence="5 6" key="1">
    <citation type="journal article" date="2015" name="Genome Announc.">
        <title>Genome Sequence of Lactobacillus curieae CCTCC M 2011381T, a Novel Producer of Gamma-aminobutyric Acid.</title>
        <authorList>
            <person name="Wang Y."/>
            <person name="Wang Y."/>
            <person name="Lang C."/>
            <person name="Wei D."/>
            <person name="Xu P."/>
            <person name="Xie J."/>
        </authorList>
    </citation>
    <scope>NUCLEOTIDE SEQUENCE [LARGE SCALE GENOMIC DNA]</scope>
    <source>
        <strain evidence="5 6">CCTCC M 2011381</strain>
    </source>
</reference>
<evidence type="ECO:0000256" key="4">
    <source>
        <dbReference type="SAM" id="Phobius"/>
    </source>
</evidence>
<dbReference type="InterPro" id="IPR029044">
    <property type="entry name" value="Nucleotide-diphossugar_trans"/>
</dbReference>
<keyword evidence="2" id="KW-0328">Glycosyltransferase</keyword>
<keyword evidence="6" id="KW-1185">Reference proteome</keyword>
<dbReference type="Proteomes" id="UP000030361">
    <property type="component" value="Chromosome"/>
</dbReference>
<dbReference type="EMBL" id="CP018906">
    <property type="protein sequence ID" value="AQW20646.1"/>
    <property type="molecule type" value="Genomic_DNA"/>
</dbReference>
<sequence length="415" mass="48163">MLFFKVISTFLTAYIFIYMLYYNLLSILGYAQVKEHVPSRLPNKKFLVVIPAHNEETVISIPVKGFLEQTYPQELFDIYVIADHCNDQTALVARTAGANVITSEDYPKARRHGVGKSNTIDFGLQCIEHLRNYDYLVIVDSDNEISPNLLQRYNDYATVKSDPEAMQTSLLSKKGRGFINHGLNVAFKRSNHFQQSPESLFDCASLLGTGFATRMDIILVHGGFRFKTLVEDEYEELEIISHGGRVNFIDDAYVVNENYSTFRQSIHGLTRWSRGSFECLLRFFFVAMVNMILRPSVKSIHVFCRISTLSKAIQINILWIFWLVQYIEMHYFDVNILFSVFSEQEMIVILIINLTMTFNLIFAETYYLLIKDLGMLKTFWMMAKTYGFQLYYQGINVWAVLTFFKKKWIVTTHGE</sequence>
<dbReference type="eggNOG" id="COG1215">
    <property type="taxonomic scope" value="Bacteria"/>
</dbReference>
<keyword evidence="4" id="KW-1133">Transmembrane helix</keyword>
<keyword evidence="4" id="KW-0472">Membrane</keyword>
<dbReference type="GO" id="GO:0016757">
    <property type="term" value="F:glycosyltransferase activity"/>
    <property type="evidence" value="ECO:0007669"/>
    <property type="project" value="UniProtKB-KW"/>
</dbReference>